<dbReference type="GO" id="GO:0009432">
    <property type="term" value="P:SOS response"/>
    <property type="evidence" value="ECO:0007669"/>
    <property type="project" value="UniProtKB-UniRule"/>
</dbReference>
<protein>
    <recommendedName>
        <fullName evidence="3 13">DNA replication and repair protein RecF</fullName>
    </recommendedName>
</protein>
<evidence type="ECO:0000256" key="6">
    <source>
        <dbReference type="ARBA" id="ARBA00022741"/>
    </source>
</evidence>
<keyword evidence="7 13" id="KW-0227">DNA damage</keyword>
<evidence type="ECO:0000256" key="4">
    <source>
        <dbReference type="ARBA" id="ARBA00022490"/>
    </source>
</evidence>
<comment type="function">
    <text evidence="12 13 14">The RecF protein is involved in DNA metabolism; it is required for DNA replication and normal SOS inducibility. RecF binds preferentially to single-stranded, linear DNA. It also seems to bind ATP.</text>
</comment>
<evidence type="ECO:0000256" key="3">
    <source>
        <dbReference type="ARBA" id="ARBA00020170"/>
    </source>
</evidence>
<keyword evidence="4 13" id="KW-0963">Cytoplasm</keyword>
<proteinExistence type="inferred from homology"/>
<dbReference type="Gene3D" id="1.20.1050.90">
    <property type="entry name" value="RecF/RecN/SMC, N-terminal domain"/>
    <property type="match status" value="1"/>
</dbReference>
<accession>A0AAU7DUC6</accession>
<keyword evidence="5 13" id="KW-0235">DNA replication</keyword>
<dbReference type="GO" id="GO:0005524">
    <property type="term" value="F:ATP binding"/>
    <property type="evidence" value="ECO:0007669"/>
    <property type="project" value="UniProtKB-UniRule"/>
</dbReference>
<keyword evidence="11 13" id="KW-0742">SOS response</keyword>
<feature type="domain" description="RecF/RecN/SMC N-terminal" evidence="15">
    <location>
        <begin position="2"/>
        <end position="378"/>
    </location>
</feature>
<evidence type="ECO:0000256" key="11">
    <source>
        <dbReference type="ARBA" id="ARBA00023236"/>
    </source>
</evidence>
<gene>
    <name evidence="13 16" type="primary">recF</name>
    <name evidence="16" type="ORF">V5R04_13795</name>
</gene>
<dbReference type="AlphaFoldDB" id="A0AAU7DUC6"/>
<dbReference type="PANTHER" id="PTHR32182">
    <property type="entry name" value="DNA REPLICATION AND REPAIR PROTEIN RECF"/>
    <property type="match status" value="1"/>
</dbReference>
<evidence type="ECO:0000256" key="2">
    <source>
        <dbReference type="ARBA" id="ARBA00008016"/>
    </source>
</evidence>
<feature type="binding site" evidence="13">
    <location>
        <begin position="30"/>
        <end position="37"/>
    </location>
    <ligand>
        <name>ATP</name>
        <dbReference type="ChEBI" id="CHEBI:30616"/>
    </ligand>
</feature>
<evidence type="ECO:0000256" key="9">
    <source>
        <dbReference type="ARBA" id="ARBA00023125"/>
    </source>
</evidence>
<dbReference type="PROSITE" id="PS00618">
    <property type="entry name" value="RECF_2"/>
    <property type="match status" value="1"/>
</dbReference>
<evidence type="ECO:0000259" key="15">
    <source>
        <dbReference type="Pfam" id="PF02463"/>
    </source>
</evidence>
<dbReference type="GO" id="GO:0006302">
    <property type="term" value="P:double-strand break repair"/>
    <property type="evidence" value="ECO:0007669"/>
    <property type="project" value="TreeGrafter"/>
</dbReference>
<dbReference type="Pfam" id="PF02463">
    <property type="entry name" value="SMC_N"/>
    <property type="match status" value="1"/>
</dbReference>
<evidence type="ECO:0000256" key="14">
    <source>
        <dbReference type="RuleBase" id="RU000578"/>
    </source>
</evidence>
<dbReference type="InterPro" id="IPR027417">
    <property type="entry name" value="P-loop_NTPase"/>
</dbReference>
<comment type="subcellular location">
    <subcellularLocation>
        <location evidence="1 13 14">Cytoplasm</location>
    </subcellularLocation>
</comment>
<keyword evidence="6 13" id="KW-0547">Nucleotide-binding</keyword>
<evidence type="ECO:0000256" key="8">
    <source>
        <dbReference type="ARBA" id="ARBA00022840"/>
    </source>
</evidence>
<organism evidence="16">
    <name type="scientific">Jonesiaceae bacterium BS-20</name>
    <dbReference type="NCBI Taxonomy" id="3120821"/>
    <lineage>
        <taxon>Bacteria</taxon>
        <taxon>Bacillati</taxon>
        <taxon>Actinomycetota</taxon>
        <taxon>Actinomycetes</taxon>
        <taxon>Micrococcales</taxon>
        <taxon>Jonesiaceae</taxon>
    </lineage>
</organism>
<dbReference type="HAMAP" id="MF_00365">
    <property type="entry name" value="RecF"/>
    <property type="match status" value="1"/>
</dbReference>
<dbReference type="InterPro" id="IPR003395">
    <property type="entry name" value="RecF/RecN/SMC_N"/>
</dbReference>
<dbReference type="PROSITE" id="PS00617">
    <property type="entry name" value="RECF_1"/>
    <property type="match status" value="1"/>
</dbReference>
<dbReference type="InterPro" id="IPR018078">
    <property type="entry name" value="DNA-binding_RecF_CS"/>
</dbReference>
<evidence type="ECO:0000256" key="7">
    <source>
        <dbReference type="ARBA" id="ARBA00022763"/>
    </source>
</evidence>
<dbReference type="GO" id="GO:0006260">
    <property type="term" value="P:DNA replication"/>
    <property type="evidence" value="ECO:0007669"/>
    <property type="project" value="UniProtKB-UniRule"/>
</dbReference>
<sequence length="405" mass="44310">MYISHLALLDFRSYAQADLEFTPGINVLVGKNGAGKTNLIEAVGYLATLSSHRVAADQALIRQGAERAMVRGKVNRGDRAQILEIEIINGKANRSRINRGAPGRAADILGILKTVVFAPEDLVLIKGDPGDRRRFLDGLTLLISPRMSGTFTDYDRIVRQRSALLKSAMTARRARKTPDLSTLDIWDAKMAQTGAQIIALRQRITNALQPLVAKEYAQVSSGPCAAKIAYRASLHSVLRPEEDTTGWCQEIPEIEQEFITALAQVRERELDRGVCLVGPHRDELHLELNGLPVKGYASHGESWSFALALRLASYRFMTQGPDHQDTSDSGLAAHWWTGSTEDTEPILILDDVFAELDGARRKALAQVAATAKQVIITAAVFADIPADLVGNTLYVGGGKISRHEQ</sequence>
<evidence type="ECO:0000256" key="5">
    <source>
        <dbReference type="ARBA" id="ARBA00022705"/>
    </source>
</evidence>
<dbReference type="NCBIfam" id="TIGR00611">
    <property type="entry name" value="recf"/>
    <property type="match status" value="1"/>
</dbReference>
<reference evidence="16" key="1">
    <citation type="submission" date="2024-02" db="EMBL/GenBank/DDBJ databases">
        <title>Tomenella chthoni gen. nov. sp. nov., a member of the family Jonesiaceae isolated from bat guano.</title>
        <authorList>
            <person name="Miller S.L."/>
            <person name="King J."/>
            <person name="Sankaranarayanan K."/>
            <person name="Lawson P.A."/>
        </authorList>
    </citation>
    <scope>NUCLEOTIDE SEQUENCE</scope>
    <source>
        <strain evidence="16">BS-20</strain>
    </source>
</reference>
<keyword evidence="10 13" id="KW-0234">DNA repair</keyword>
<evidence type="ECO:0000256" key="12">
    <source>
        <dbReference type="ARBA" id="ARBA00025401"/>
    </source>
</evidence>
<dbReference type="InterPro" id="IPR042174">
    <property type="entry name" value="RecF_2"/>
</dbReference>
<dbReference type="EMBL" id="CP146203">
    <property type="protein sequence ID" value="XBH21269.1"/>
    <property type="molecule type" value="Genomic_DNA"/>
</dbReference>
<evidence type="ECO:0000256" key="1">
    <source>
        <dbReference type="ARBA" id="ARBA00004496"/>
    </source>
</evidence>
<dbReference type="PANTHER" id="PTHR32182:SF0">
    <property type="entry name" value="DNA REPLICATION AND REPAIR PROTEIN RECF"/>
    <property type="match status" value="1"/>
</dbReference>
<dbReference type="InterPro" id="IPR001238">
    <property type="entry name" value="DNA-binding_RecF"/>
</dbReference>
<dbReference type="GO" id="GO:0005737">
    <property type="term" value="C:cytoplasm"/>
    <property type="evidence" value="ECO:0007669"/>
    <property type="project" value="UniProtKB-SubCell"/>
</dbReference>
<dbReference type="Gene3D" id="3.40.50.300">
    <property type="entry name" value="P-loop containing nucleotide triphosphate hydrolases"/>
    <property type="match status" value="1"/>
</dbReference>
<dbReference type="GO" id="GO:0003697">
    <property type="term" value="F:single-stranded DNA binding"/>
    <property type="evidence" value="ECO:0007669"/>
    <property type="project" value="UniProtKB-UniRule"/>
</dbReference>
<keyword evidence="9 13" id="KW-0238">DNA-binding</keyword>
<comment type="similarity">
    <text evidence="2 13 14">Belongs to the RecF family.</text>
</comment>
<keyword evidence="8 13" id="KW-0067">ATP-binding</keyword>
<dbReference type="SUPFAM" id="SSF52540">
    <property type="entry name" value="P-loop containing nucleoside triphosphate hydrolases"/>
    <property type="match status" value="1"/>
</dbReference>
<name>A0AAU7DUC6_9MICO</name>
<evidence type="ECO:0000256" key="13">
    <source>
        <dbReference type="HAMAP-Rule" id="MF_00365"/>
    </source>
</evidence>
<evidence type="ECO:0000256" key="10">
    <source>
        <dbReference type="ARBA" id="ARBA00023204"/>
    </source>
</evidence>
<evidence type="ECO:0000313" key="16">
    <source>
        <dbReference type="EMBL" id="XBH21269.1"/>
    </source>
</evidence>
<dbReference type="GO" id="GO:0000731">
    <property type="term" value="P:DNA synthesis involved in DNA repair"/>
    <property type="evidence" value="ECO:0007669"/>
    <property type="project" value="TreeGrafter"/>
</dbReference>